<evidence type="ECO:0008006" key="3">
    <source>
        <dbReference type="Google" id="ProtNLM"/>
    </source>
</evidence>
<sequence length="158" mass="18339">MPPRLTKLNLINKFFLFLIIFVLSSCCGLHTEVDYKYEDVIIKRVDVCGKTTFHYQNKLNDKAGIIWVNYSGINDGFSGYLVFKENGKVELLAGDGYFQSANLDTTVFSLGETVAYDRPKDTSNICVINLATRYEQEFNSKRKSRIEFNYQIDENEWW</sequence>
<accession>A0ABS5KG07</accession>
<keyword evidence="2" id="KW-1185">Reference proteome</keyword>
<evidence type="ECO:0000313" key="2">
    <source>
        <dbReference type="Proteomes" id="UP000721861"/>
    </source>
</evidence>
<reference evidence="1 2" key="1">
    <citation type="journal article" date="2014" name="Int. J. Syst. Evol. Microbiol.">
        <title>Carboxylicivirga gen. nov. in the family Marinilabiliaceae with two novel species, Carboxylicivirga mesophila sp. nov. and Carboxylicivirga taeanensis sp. nov., and reclassification of Cytophaga fermentans as Saccharicrinis fermentans gen. nov., comb. nov.</title>
        <authorList>
            <person name="Yang S.H."/>
            <person name="Seo H.S."/>
            <person name="Woo J.H."/>
            <person name="Oh H.M."/>
            <person name="Jang H."/>
            <person name="Lee J.H."/>
            <person name="Kim S.J."/>
            <person name="Kwon K.K."/>
        </authorList>
    </citation>
    <scope>NUCLEOTIDE SEQUENCE [LARGE SCALE GENOMIC DNA]</scope>
    <source>
        <strain evidence="1 2">JCM 18290</strain>
    </source>
</reference>
<dbReference type="RefSeq" id="WP_212231962.1">
    <property type="nucleotide sequence ID" value="NZ_JAGUCN010000046.1"/>
</dbReference>
<evidence type="ECO:0000313" key="1">
    <source>
        <dbReference type="EMBL" id="MBS2214005.1"/>
    </source>
</evidence>
<protein>
    <recommendedName>
        <fullName evidence="3">DUF4369 domain-containing protein</fullName>
    </recommendedName>
</protein>
<comment type="caution">
    <text evidence="1">The sequence shown here is derived from an EMBL/GenBank/DDBJ whole genome shotgun (WGS) entry which is preliminary data.</text>
</comment>
<dbReference type="Proteomes" id="UP000721861">
    <property type="component" value="Unassembled WGS sequence"/>
</dbReference>
<gene>
    <name evidence="1" type="ORF">KEM09_21530</name>
</gene>
<organism evidence="1 2">
    <name type="scientific">Carboxylicivirga mesophila</name>
    <dbReference type="NCBI Taxonomy" id="1166478"/>
    <lineage>
        <taxon>Bacteria</taxon>
        <taxon>Pseudomonadati</taxon>
        <taxon>Bacteroidota</taxon>
        <taxon>Bacteroidia</taxon>
        <taxon>Marinilabiliales</taxon>
        <taxon>Marinilabiliaceae</taxon>
        <taxon>Carboxylicivirga</taxon>
    </lineage>
</organism>
<proteinExistence type="predicted"/>
<dbReference type="PROSITE" id="PS51257">
    <property type="entry name" value="PROKAR_LIPOPROTEIN"/>
    <property type="match status" value="1"/>
</dbReference>
<name>A0ABS5KG07_9BACT</name>
<dbReference type="EMBL" id="JAGUCN010000046">
    <property type="protein sequence ID" value="MBS2214005.1"/>
    <property type="molecule type" value="Genomic_DNA"/>
</dbReference>